<organism evidence="1">
    <name type="scientific">Amphimedon queenslandica</name>
    <name type="common">Sponge</name>
    <dbReference type="NCBI Taxonomy" id="400682"/>
    <lineage>
        <taxon>Eukaryota</taxon>
        <taxon>Metazoa</taxon>
        <taxon>Porifera</taxon>
        <taxon>Demospongiae</taxon>
        <taxon>Heteroscleromorpha</taxon>
        <taxon>Haplosclerida</taxon>
        <taxon>Niphatidae</taxon>
        <taxon>Amphimedon</taxon>
    </lineage>
</organism>
<proteinExistence type="predicted"/>
<reference evidence="1" key="1">
    <citation type="submission" date="2017-05" db="UniProtKB">
        <authorList>
            <consortium name="EnsemblMetazoa"/>
        </authorList>
    </citation>
    <scope>IDENTIFICATION</scope>
</reference>
<evidence type="ECO:0000313" key="1">
    <source>
        <dbReference type="EnsemblMetazoa" id="Aqu2.1.36760_001"/>
    </source>
</evidence>
<protein>
    <recommendedName>
        <fullName evidence="2">ISXO2-like transposase domain-containing protein</fullName>
    </recommendedName>
</protein>
<dbReference type="PANTHER" id="PTHR47163:SF2">
    <property type="entry name" value="SI:DKEY-17M8.2"/>
    <property type="match status" value="1"/>
</dbReference>
<evidence type="ECO:0008006" key="2">
    <source>
        <dbReference type="Google" id="ProtNLM"/>
    </source>
</evidence>
<dbReference type="InterPro" id="IPR053164">
    <property type="entry name" value="IS1016-like_transposase"/>
</dbReference>
<dbReference type="OrthoDB" id="10067637at2759"/>
<dbReference type="InParanoid" id="A0A1X7V8Z4"/>
<accession>A0A1X7V8Z4</accession>
<dbReference type="AlphaFoldDB" id="A0A1X7V8Z4"/>
<name>A0A1X7V8Z4_AMPQE</name>
<dbReference type="OMA" id="NENMIGG"/>
<sequence length="111" mass="12363">MALGANRKCRIGSNSTIVAWCYFAREVGLTVLERDSQPLGGPGKVVEVDESKFGKRKFNRGLRVDGQWVFGGIERGLKRCFMVTLQDRSVATLIPLIKKYILQGTKVITNC</sequence>
<dbReference type="PANTHER" id="PTHR47163">
    <property type="entry name" value="DDE_TNP_IS1595 DOMAIN-CONTAINING PROTEIN"/>
    <property type="match status" value="1"/>
</dbReference>
<dbReference type="EnsemblMetazoa" id="Aqu2.1.36760_001">
    <property type="protein sequence ID" value="Aqu2.1.36760_001"/>
    <property type="gene ID" value="Aqu2.1.36760"/>
</dbReference>
<dbReference type="STRING" id="400682.A0A1X7V8Z4"/>